<dbReference type="InterPro" id="IPR036028">
    <property type="entry name" value="SH3-like_dom_sf"/>
</dbReference>
<reference evidence="5 6" key="1">
    <citation type="journal article" date="2024" name="BMC Genomics">
        <title>De novo assembly and annotation of Popillia japonica's genome with initial clues to its potential as an invasive pest.</title>
        <authorList>
            <person name="Cucini C."/>
            <person name="Boschi S."/>
            <person name="Funari R."/>
            <person name="Cardaioli E."/>
            <person name="Iannotti N."/>
            <person name="Marturano G."/>
            <person name="Paoli F."/>
            <person name="Bruttini M."/>
            <person name="Carapelli A."/>
            <person name="Frati F."/>
            <person name="Nardi F."/>
        </authorList>
    </citation>
    <scope>NUCLEOTIDE SEQUENCE [LARGE SCALE GENOMIC DNA]</scope>
    <source>
        <strain evidence="5">DMR45628</strain>
    </source>
</reference>
<evidence type="ECO:0000259" key="3">
    <source>
        <dbReference type="PROSITE" id="PS50002"/>
    </source>
</evidence>
<dbReference type="InterPro" id="IPR004012">
    <property type="entry name" value="Run_dom"/>
</dbReference>
<proteinExistence type="predicted"/>
<dbReference type="GO" id="GO:0031410">
    <property type="term" value="C:cytoplasmic vesicle"/>
    <property type="evidence" value="ECO:0007669"/>
    <property type="project" value="TreeGrafter"/>
</dbReference>
<dbReference type="AlphaFoldDB" id="A0AAW1JXF6"/>
<evidence type="ECO:0000313" key="5">
    <source>
        <dbReference type="EMBL" id="KAK9709835.1"/>
    </source>
</evidence>
<gene>
    <name evidence="5" type="ORF">QE152_g26386</name>
</gene>
<dbReference type="Gene3D" id="1.20.58.900">
    <property type="match status" value="1"/>
</dbReference>
<dbReference type="InterPro" id="IPR001452">
    <property type="entry name" value="SH3_domain"/>
</dbReference>
<feature type="domain" description="SH3" evidence="3">
    <location>
        <begin position="61"/>
        <end position="120"/>
    </location>
</feature>
<organism evidence="5 6">
    <name type="scientific">Popillia japonica</name>
    <name type="common">Japanese beetle</name>
    <dbReference type="NCBI Taxonomy" id="7064"/>
    <lineage>
        <taxon>Eukaryota</taxon>
        <taxon>Metazoa</taxon>
        <taxon>Ecdysozoa</taxon>
        <taxon>Arthropoda</taxon>
        <taxon>Hexapoda</taxon>
        <taxon>Insecta</taxon>
        <taxon>Pterygota</taxon>
        <taxon>Neoptera</taxon>
        <taxon>Endopterygota</taxon>
        <taxon>Coleoptera</taxon>
        <taxon>Polyphaga</taxon>
        <taxon>Scarabaeiformia</taxon>
        <taxon>Scarabaeidae</taxon>
        <taxon>Rutelinae</taxon>
        <taxon>Popillia</taxon>
    </lineage>
</organism>
<dbReference type="PROSITE" id="PS50826">
    <property type="entry name" value="RUN"/>
    <property type="match status" value="1"/>
</dbReference>
<keyword evidence="6" id="KW-1185">Reference proteome</keyword>
<dbReference type="SUPFAM" id="SSF140741">
    <property type="entry name" value="RUN domain-like"/>
    <property type="match status" value="1"/>
</dbReference>
<dbReference type="PROSITE" id="PS50002">
    <property type="entry name" value="SH3"/>
    <property type="match status" value="1"/>
</dbReference>
<evidence type="ECO:0000256" key="1">
    <source>
        <dbReference type="ARBA" id="ARBA00022443"/>
    </source>
</evidence>
<evidence type="ECO:0000313" key="6">
    <source>
        <dbReference type="Proteomes" id="UP001458880"/>
    </source>
</evidence>
<dbReference type="Pfam" id="PF07653">
    <property type="entry name" value="SH3_2"/>
    <property type="match status" value="1"/>
</dbReference>
<dbReference type="InterPro" id="IPR047343">
    <property type="entry name" value="RUSC1_2"/>
</dbReference>
<name>A0AAW1JXF6_POPJA</name>
<accession>A0AAW1JXF6</accession>
<dbReference type="InterPro" id="IPR037213">
    <property type="entry name" value="Run_dom_sf"/>
</dbReference>
<dbReference type="PANTHER" id="PTHR15591:SF13">
    <property type="entry name" value="RUN DOMAIN-CONTAINING PROTEIN"/>
    <property type="match status" value="1"/>
</dbReference>
<feature type="domain" description="RUN" evidence="4">
    <location>
        <begin position="136"/>
        <end position="294"/>
    </location>
</feature>
<dbReference type="EMBL" id="JASPKY010000301">
    <property type="protein sequence ID" value="KAK9709835.1"/>
    <property type="molecule type" value="Genomic_DNA"/>
</dbReference>
<comment type="caution">
    <text evidence="5">The sequence shown here is derived from an EMBL/GenBank/DDBJ whole genome shotgun (WGS) entry which is preliminary data.</text>
</comment>
<dbReference type="PANTHER" id="PTHR15591">
    <property type="entry name" value="RUN AND SH3 DOMAIN CONTAINING"/>
    <property type="match status" value="1"/>
</dbReference>
<dbReference type="SMART" id="SM00326">
    <property type="entry name" value="SH3"/>
    <property type="match status" value="1"/>
</dbReference>
<dbReference type="Gene3D" id="2.30.30.40">
    <property type="entry name" value="SH3 Domains"/>
    <property type="match status" value="1"/>
</dbReference>
<protein>
    <submittedName>
        <fullName evidence="5">RUN domain</fullName>
    </submittedName>
</protein>
<dbReference type="Pfam" id="PF02759">
    <property type="entry name" value="RUN"/>
    <property type="match status" value="1"/>
</dbReference>
<dbReference type="Proteomes" id="UP001458880">
    <property type="component" value="Unassembled WGS sequence"/>
</dbReference>
<keyword evidence="1 2" id="KW-0728">SH3 domain</keyword>
<sequence length="322" mass="37900">MDNPFSEQQKVFEYNRSVKRTDIILRLKDVVTKILSYFNQNSLDVPPGEPHTSNGNLWKSPKYKRGKAIRDFNKRFKGELGFKKNDIITIISQQDQYCWNGRLNDKTGWFPAKFVQVLDERTKTYNPRGDDSISMTIFKLIRKDFFAAIFEVLEDGIKHSMATKTHPWYFIQEISFRKVEDNFDSVYSRLVLCNSFNLEETEKILSAEALLCRSVYAIDQRKTLNLDVKLVCLICCGLNEQVLHLWMKIFSSSNEIVKRWYHPWALLRTTYWTNTVNCLTMLSQLPFHLNTNPERSEEFENSVIKDGLKDIVSNHYLFSWDV</sequence>
<evidence type="ECO:0000259" key="4">
    <source>
        <dbReference type="PROSITE" id="PS50826"/>
    </source>
</evidence>
<evidence type="ECO:0000256" key="2">
    <source>
        <dbReference type="PROSITE-ProRule" id="PRU00192"/>
    </source>
</evidence>
<dbReference type="SUPFAM" id="SSF50044">
    <property type="entry name" value="SH3-domain"/>
    <property type="match status" value="1"/>
</dbReference>
<dbReference type="SMART" id="SM00593">
    <property type="entry name" value="RUN"/>
    <property type="match status" value="1"/>
</dbReference>